<protein>
    <submittedName>
        <fullName evidence="1">Uncharacterized protein</fullName>
    </submittedName>
</protein>
<evidence type="ECO:0000313" key="1">
    <source>
        <dbReference type="EMBL" id="KKN86847.1"/>
    </source>
</evidence>
<accession>A0A0F9UHN9</accession>
<comment type="caution">
    <text evidence="1">The sequence shown here is derived from an EMBL/GenBank/DDBJ whole genome shotgun (WGS) entry which is preliminary data.</text>
</comment>
<dbReference type="AlphaFoldDB" id="A0A0F9UHN9"/>
<reference evidence="1" key="1">
    <citation type="journal article" date="2015" name="Nature">
        <title>Complex archaea that bridge the gap between prokaryotes and eukaryotes.</title>
        <authorList>
            <person name="Spang A."/>
            <person name="Saw J.H."/>
            <person name="Jorgensen S.L."/>
            <person name="Zaremba-Niedzwiedzka K."/>
            <person name="Martijn J."/>
            <person name="Lind A.E."/>
            <person name="van Eijk R."/>
            <person name="Schleper C."/>
            <person name="Guy L."/>
            <person name="Ettema T.J."/>
        </authorList>
    </citation>
    <scope>NUCLEOTIDE SEQUENCE</scope>
</reference>
<sequence length="99" mass="11694">MKTVKGWFLRQWYRFNKPYEVDYGEFGQKGWINKKEPKLVNTTLSFAELNAARILLGDLPTVVENEQANRENPEELTDWMQKWYGIAGRFDTLNHTPTI</sequence>
<gene>
    <name evidence="1" type="ORF">LCGC14_0264060</name>
</gene>
<proteinExistence type="predicted"/>
<dbReference type="EMBL" id="LAZR01000143">
    <property type="protein sequence ID" value="KKN86847.1"/>
    <property type="molecule type" value="Genomic_DNA"/>
</dbReference>
<organism evidence="1">
    <name type="scientific">marine sediment metagenome</name>
    <dbReference type="NCBI Taxonomy" id="412755"/>
    <lineage>
        <taxon>unclassified sequences</taxon>
        <taxon>metagenomes</taxon>
        <taxon>ecological metagenomes</taxon>
    </lineage>
</organism>
<name>A0A0F9UHN9_9ZZZZ</name>